<keyword evidence="3" id="KW-1185">Reference proteome</keyword>
<reference evidence="2 3" key="1">
    <citation type="journal article" date="2019" name="PLoS Biol.">
        <title>Sex chromosomes control vertical transmission of feminizing Wolbachia symbionts in an isopod.</title>
        <authorList>
            <person name="Becking T."/>
            <person name="Chebbi M.A."/>
            <person name="Giraud I."/>
            <person name="Moumen B."/>
            <person name="Laverre T."/>
            <person name="Caubet Y."/>
            <person name="Peccoud J."/>
            <person name="Gilbert C."/>
            <person name="Cordaux R."/>
        </authorList>
    </citation>
    <scope>NUCLEOTIDE SEQUENCE [LARGE SCALE GENOMIC DNA]</scope>
    <source>
        <strain evidence="2">ANa2</strain>
        <tissue evidence="2">Whole body excluding digestive tract and cuticle</tissue>
    </source>
</reference>
<dbReference type="AlphaFoldDB" id="A0A5N5SMD5"/>
<dbReference type="Proteomes" id="UP000326759">
    <property type="component" value="Unassembled WGS sequence"/>
</dbReference>
<evidence type="ECO:0000313" key="2">
    <source>
        <dbReference type="EMBL" id="KAB7494759.1"/>
    </source>
</evidence>
<feature type="compositionally biased region" description="Polar residues" evidence="1">
    <location>
        <begin position="85"/>
        <end position="94"/>
    </location>
</feature>
<protein>
    <submittedName>
        <fullName evidence="2">Uncharacterized protein</fullName>
    </submittedName>
</protein>
<proteinExistence type="predicted"/>
<sequence>MSRSCSTWVAVGDVVSTSQLPSPQARLGGSDSPAITAVDFIQSVNKKPELSLLSPLPSSSCAPKEVLSMIRREVELPPSCPAASVNPSSTSSLTARDVERERGRQLNKVRAEYDNI</sequence>
<dbReference type="OrthoDB" id="6130045at2759"/>
<feature type="compositionally biased region" description="Basic and acidic residues" evidence="1">
    <location>
        <begin position="96"/>
        <end position="116"/>
    </location>
</feature>
<feature type="region of interest" description="Disordered" evidence="1">
    <location>
        <begin position="78"/>
        <end position="116"/>
    </location>
</feature>
<accession>A0A5N5SMD5</accession>
<comment type="caution">
    <text evidence="2">The sequence shown here is derived from an EMBL/GenBank/DDBJ whole genome shotgun (WGS) entry which is preliminary data.</text>
</comment>
<evidence type="ECO:0000256" key="1">
    <source>
        <dbReference type="SAM" id="MobiDB-lite"/>
    </source>
</evidence>
<evidence type="ECO:0000313" key="3">
    <source>
        <dbReference type="Proteomes" id="UP000326759"/>
    </source>
</evidence>
<gene>
    <name evidence="2" type="ORF">Anas_07339</name>
</gene>
<dbReference type="EMBL" id="SEYY01023603">
    <property type="protein sequence ID" value="KAB7494759.1"/>
    <property type="molecule type" value="Genomic_DNA"/>
</dbReference>
<organism evidence="2 3">
    <name type="scientific">Armadillidium nasatum</name>
    <dbReference type="NCBI Taxonomy" id="96803"/>
    <lineage>
        <taxon>Eukaryota</taxon>
        <taxon>Metazoa</taxon>
        <taxon>Ecdysozoa</taxon>
        <taxon>Arthropoda</taxon>
        <taxon>Crustacea</taxon>
        <taxon>Multicrustacea</taxon>
        <taxon>Malacostraca</taxon>
        <taxon>Eumalacostraca</taxon>
        <taxon>Peracarida</taxon>
        <taxon>Isopoda</taxon>
        <taxon>Oniscidea</taxon>
        <taxon>Crinocheta</taxon>
        <taxon>Armadillidiidae</taxon>
        <taxon>Armadillidium</taxon>
    </lineage>
</organism>
<name>A0A5N5SMD5_9CRUS</name>